<keyword evidence="2" id="KW-1185">Reference proteome</keyword>
<organism evidence="1 2">
    <name type="scientific">Racocetra persica</name>
    <dbReference type="NCBI Taxonomy" id="160502"/>
    <lineage>
        <taxon>Eukaryota</taxon>
        <taxon>Fungi</taxon>
        <taxon>Fungi incertae sedis</taxon>
        <taxon>Mucoromycota</taxon>
        <taxon>Glomeromycotina</taxon>
        <taxon>Glomeromycetes</taxon>
        <taxon>Diversisporales</taxon>
        <taxon>Gigasporaceae</taxon>
        <taxon>Racocetra</taxon>
    </lineage>
</organism>
<dbReference type="EMBL" id="CAJVQC010000906">
    <property type="protein sequence ID" value="CAG8483596.1"/>
    <property type="molecule type" value="Genomic_DNA"/>
</dbReference>
<reference evidence="1" key="1">
    <citation type="submission" date="2021-06" db="EMBL/GenBank/DDBJ databases">
        <authorList>
            <person name="Kallberg Y."/>
            <person name="Tangrot J."/>
            <person name="Rosling A."/>
        </authorList>
    </citation>
    <scope>NUCLEOTIDE SEQUENCE</scope>
    <source>
        <strain evidence="1">MA461A</strain>
    </source>
</reference>
<sequence>DSKSDIFIPIVVEETKKRKSKFKFACIFDQHSVSKDLTENIDKILETKKETILSEASQKTEDILEFYRRIQKEAKKIRAVVRADISKLSAFISKA</sequence>
<evidence type="ECO:0000313" key="2">
    <source>
        <dbReference type="Proteomes" id="UP000789920"/>
    </source>
</evidence>
<protein>
    <submittedName>
        <fullName evidence="1">25162_t:CDS:1</fullName>
    </submittedName>
</protein>
<name>A0ACA9KN70_9GLOM</name>
<comment type="caution">
    <text evidence="1">The sequence shown here is derived from an EMBL/GenBank/DDBJ whole genome shotgun (WGS) entry which is preliminary data.</text>
</comment>
<proteinExistence type="predicted"/>
<dbReference type="Proteomes" id="UP000789920">
    <property type="component" value="Unassembled WGS sequence"/>
</dbReference>
<gene>
    <name evidence="1" type="ORF">RPERSI_LOCUS1087</name>
</gene>
<accession>A0ACA9KN70</accession>
<feature type="non-terminal residue" evidence="1">
    <location>
        <position position="1"/>
    </location>
</feature>
<evidence type="ECO:0000313" key="1">
    <source>
        <dbReference type="EMBL" id="CAG8483596.1"/>
    </source>
</evidence>